<dbReference type="Proteomes" id="UP000829196">
    <property type="component" value="Unassembled WGS sequence"/>
</dbReference>
<proteinExistence type="predicted"/>
<evidence type="ECO:0000256" key="1">
    <source>
        <dbReference type="SAM" id="Coils"/>
    </source>
</evidence>
<organism evidence="3 4">
    <name type="scientific">Dendrobium nobile</name>
    <name type="common">Orchid</name>
    <dbReference type="NCBI Taxonomy" id="94219"/>
    <lineage>
        <taxon>Eukaryota</taxon>
        <taxon>Viridiplantae</taxon>
        <taxon>Streptophyta</taxon>
        <taxon>Embryophyta</taxon>
        <taxon>Tracheophyta</taxon>
        <taxon>Spermatophyta</taxon>
        <taxon>Magnoliopsida</taxon>
        <taxon>Liliopsida</taxon>
        <taxon>Asparagales</taxon>
        <taxon>Orchidaceae</taxon>
        <taxon>Epidendroideae</taxon>
        <taxon>Malaxideae</taxon>
        <taxon>Dendrobiinae</taxon>
        <taxon>Dendrobium</taxon>
    </lineage>
</organism>
<sequence>MQKLGISSLKSFDQLRSLSGSLAGVAKTPQMATMRPSLDSVSHGSFTTLKLTADKLVKEQASVKTDLELAHIKLRKATEQIHVLEAKLQEAVNENAMLKVKQMEDAKLWNGLDTKFSSTKAFCDQLSEAVLKLADQNDTAEQDKKLIEEKLFENAKSFDNFKLQFDDLSTKLQCADNKIKFGSTIKELEDAVEQSKQHMDTLHSQLQAMQHELISKEEILRTLSFTKDDLEKENNMLQCNNQGLKQQIENSCLEIKNLEEIIHNLMIKISQLDKDSSAISNNIVKLISSFKIYYELIQQEKILTAKCNQGKLDKLQQQLLHVMEENNSLKLLNDQLTNRIIEMQKAQEFVMVQHADECRLAEDKARKLESEVGGLLLKKNELEKLTTELESKVKHLSEVSCVAENRMQELSQIISKLELGNHNTECWMQRQLQEKVEETEALHNEIIKHKNHADSLGNQISELRGVLDEKEKLIISFKEREKQKEEQQSKVQIALTAAECKLAEAKKQYDVMFEGKQVELSKHLKELYQKNDQAINEIRKKYEAEKEVIVAEEKEKANKLIKEIERNCEEKIKRNRDEVESYLMRVKEEQNTMISKIREDCDQKEKITLARHREELQRIQLHAENEMREKTSSLRKEHEIQMKSLKMQYDDVHKKLEEDLEMQKSKEEKQRKLLQLQWKVMSENQQDNQEVNSKKEMNLSEYMQTPMANLLKKVDCGKTVPKHRKVTRHEYEVETSNGQTIMKRRKTKSTVMFRDPSSHKTMHGRTPNSNKNVSQMTKITSGPQSHPDNIRDLFAEGSLNPYTDDPYAFG</sequence>
<keyword evidence="1" id="KW-0175">Coiled coil</keyword>
<keyword evidence="4" id="KW-1185">Reference proteome</keyword>
<protein>
    <recommendedName>
        <fullName evidence="5">Synaptonemal complex protein 2</fullName>
    </recommendedName>
</protein>
<evidence type="ECO:0000313" key="4">
    <source>
        <dbReference type="Proteomes" id="UP000829196"/>
    </source>
</evidence>
<feature type="coiled-coil region" evidence="1">
    <location>
        <begin position="609"/>
        <end position="677"/>
    </location>
</feature>
<dbReference type="EMBL" id="JAGYWB010000017">
    <property type="protein sequence ID" value="KAI0494742.1"/>
    <property type="molecule type" value="Genomic_DNA"/>
</dbReference>
<evidence type="ECO:0000313" key="3">
    <source>
        <dbReference type="EMBL" id="KAI0494742.1"/>
    </source>
</evidence>
<name>A0A8T3AG41_DENNO</name>
<feature type="region of interest" description="Disordered" evidence="2">
    <location>
        <begin position="745"/>
        <end position="787"/>
    </location>
</feature>
<evidence type="ECO:0008006" key="5">
    <source>
        <dbReference type="Google" id="ProtNLM"/>
    </source>
</evidence>
<accession>A0A8T3AG41</accession>
<feature type="coiled-coil region" evidence="1">
    <location>
        <begin position="312"/>
        <end position="399"/>
    </location>
</feature>
<dbReference type="OrthoDB" id="783434at2759"/>
<feature type="coiled-coil region" evidence="1">
    <location>
        <begin position="67"/>
        <end position="150"/>
    </location>
</feature>
<dbReference type="SMR" id="A0A8T3AG41"/>
<feature type="compositionally biased region" description="Polar residues" evidence="2">
    <location>
        <begin position="766"/>
        <end position="787"/>
    </location>
</feature>
<feature type="coiled-coil region" evidence="1">
    <location>
        <begin position="185"/>
        <end position="275"/>
    </location>
</feature>
<reference evidence="3" key="1">
    <citation type="journal article" date="2022" name="Front. Genet.">
        <title>Chromosome-Scale Assembly of the Dendrobium nobile Genome Provides Insights Into the Molecular Mechanism of the Biosynthesis of the Medicinal Active Ingredient of Dendrobium.</title>
        <authorList>
            <person name="Xu Q."/>
            <person name="Niu S.-C."/>
            <person name="Li K.-L."/>
            <person name="Zheng P.-J."/>
            <person name="Zhang X.-J."/>
            <person name="Jia Y."/>
            <person name="Liu Y."/>
            <person name="Niu Y.-X."/>
            <person name="Yu L.-H."/>
            <person name="Chen D.-F."/>
            <person name="Zhang G.-Q."/>
        </authorList>
    </citation>
    <scope>NUCLEOTIDE SEQUENCE</scope>
    <source>
        <tissue evidence="3">Leaf</tissue>
    </source>
</reference>
<gene>
    <name evidence="3" type="ORF">KFK09_024885</name>
</gene>
<feature type="coiled-coil region" evidence="1">
    <location>
        <begin position="517"/>
        <end position="574"/>
    </location>
</feature>
<dbReference type="AlphaFoldDB" id="A0A8T3AG41"/>
<comment type="caution">
    <text evidence="3">The sequence shown here is derived from an EMBL/GenBank/DDBJ whole genome shotgun (WGS) entry which is preliminary data.</text>
</comment>
<evidence type="ECO:0000256" key="2">
    <source>
        <dbReference type="SAM" id="MobiDB-lite"/>
    </source>
</evidence>